<accession>A0A645GE69</accession>
<feature type="compositionally biased region" description="Basic residues" evidence="1">
    <location>
        <begin position="50"/>
        <end position="70"/>
    </location>
</feature>
<proteinExistence type="predicted"/>
<comment type="caution">
    <text evidence="2">The sequence shown here is derived from an EMBL/GenBank/DDBJ whole genome shotgun (WGS) entry which is preliminary data.</text>
</comment>
<feature type="region of interest" description="Disordered" evidence="1">
    <location>
        <begin position="40"/>
        <end position="70"/>
    </location>
</feature>
<dbReference type="AlphaFoldDB" id="A0A645GE69"/>
<dbReference type="EMBL" id="VSSQ01074296">
    <property type="protein sequence ID" value="MPN25207.1"/>
    <property type="molecule type" value="Genomic_DNA"/>
</dbReference>
<reference evidence="2" key="1">
    <citation type="submission" date="2019-08" db="EMBL/GenBank/DDBJ databases">
        <authorList>
            <person name="Kucharzyk K."/>
            <person name="Murdoch R.W."/>
            <person name="Higgins S."/>
            <person name="Loffler F."/>
        </authorList>
    </citation>
    <scope>NUCLEOTIDE SEQUENCE</scope>
</reference>
<gene>
    <name evidence="2" type="ORF">SDC9_172614</name>
</gene>
<name>A0A645GE69_9ZZZZ</name>
<protein>
    <submittedName>
        <fullName evidence="2">Uncharacterized protein</fullName>
    </submittedName>
</protein>
<sequence length="85" mass="9748">MTEQQRHDDYAAILRGNEKAGANTVHGVLGGDAAKRKLKPAHLKTDKEHQHTKRGQKRRRALKRAVHRRLHPESFWSKPCLLPGR</sequence>
<evidence type="ECO:0000256" key="1">
    <source>
        <dbReference type="SAM" id="MobiDB-lite"/>
    </source>
</evidence>
<organism evidence="2">
    <name type="scientific">bioreactor metagenome</name>
    <dbReference type="NCBI Taxonomy" id="1076179"/>
    <lineage>
        <taxon>unclassified sequences</taxon>
        <taxon>metagenomes</taxon>
        <taxon>ecological metagenomes</taxon>
    </lineage>
</organism>
<evidence type="ECO:0000313" key="2">
    <source>
        <dbReference type="EMBL" id="MPN25207.1"/>
    </source>
</evidence>